<reference evidence="6" key="1">
    <citation type="submission" date="2016-10" db="EMBL/GenBank/DDBJ databases">
        <authorList>
            <person name="Varghese N."/>
            <person name="Submissions S."/>
        </authorList>
    </citation>
    <scope>NUCLEOTIDE SEQUENCE [LARGE SCALE GENOMIC DNA]</scope>
    <source>
        <strain evidence="6">DSM 13577</strain>
    </source>
</reference>
<dbReference type="CDD" id="cd03230">
    <property type="entry name" value="ABC_DR_subfamily_A"/>
    <property type="match status" value="1"/>
</dbReference>
<evidence type="ECO:0000256" key="3">
    <source>
        <dbReference type="ARBA" id="ARBA00022840"/>
    </source>
</evidence>
<dbReference type="RefSeq" id="WP_091348646.1">
    <property type="nucleotide sequence ID" value="NZ_FOIF01000004.1"/>
</dbReference>
<dbReference type="EMBL" id="FOIF01000004">
    <property type="protein sequence ID" value="SES70645.1"/>
    <property type="molecule type" value="Genomic_DNA"/>
</dbReference>
<proteinExistence type="predicted"/>
<dbReference type="STRING" id="1120990.SAMN03080614_100429"/>
<keyword evidence="2" id="KW-0547">Nucleotide-binding</keyword>
<accession>A0A1H9YNJ9</accession>
<evidence type="ECO:0000313" key="6">
    <source>
        <dbReference type="Proteomes" id="UP000243819"/>
    </source>
</evidence>
<dbReference type="PANTHER" id="PTHR42939">
    <property type="entry name" value="ABC TRANSPORTER ATP-BINDING PROTEIN ALBC-RELATED"/>
    <property type="match status" value="1"/>
</dbReference>
<dbReference type="InterPro" id="IPR027417">
    <property type="entry name" value="P-loop_NTPase"/>
</dbReference>
<evidence type="ECO:0000256" key="2">
    <source>
        <dbReference type="ARBA" id="ARBA00022741"/>
    </source>
</evidence>
<dbReference type="AlphaFoldDB" id="A0A1H9YNJ9"/>
<dbReference type="InterPro" id="IPR003439">
    <property type="entry name" value="ABC_transporter-like_ATP-bd"/>
</dbReference>
<keyword evidence="6" id="KW-1185">Reference proteome</keyword>
<dbReference type="SMART" id="SM00382">
    <property type="entry name" value="AAA"/>
    <property type="match status" value="1"/>
</dbReference>
<dbReference type="InterPro" id="IPR003593">
    <property type="entry name" value="AAA+_ATPase"/>
</dbReference>
<evidence type="ECO:0000256" key="1">
    <source>
        <dbReference type="ARBA" id="ARBA00022448"/>
    </source>
</evidence>
<dbReference type="OrthoDB" id="9805514at2"/>
<keyword evidence="3 5" id="KW-0067">ATP-binding</keyword>
<evidence type="ECO:0000259" key="4">
    <source>
        <dbReference type="PROSITE" id="PS50893"/>
    </source>
</evidence>
<dbReference type="PROSITE" id="PS50893">
    <property type="entry name" value="ABC_TRANSPORTER_2"/>
    <property type="match status" value="1"/>
</dbReference>
<organism evidence="5 6">
    <name type="scientific">Anaerobranca gottschalkii DSM 13577</name>
    <dbReference type="NCBI Taxonomy" id="1120990"/>
    <lineage>
        <taxon>Bacteria</taxon>
        <taxon>Bacillati</taxon>
        <taxon>Bacillota</taxon>
        <taxon>Clostridia</taxon>
        <taxon>Eubacteriales</taxon>
        <taxon>Proteinivoracaceae</taxon>
        <taxon>Anaerobranca</taxon>
    </lineage>
</organism>
<sequence length="309" mass="35174">MTGNSVIELNGVSKLYKGKAGILNCNLKIPEGQITAFIGKNGAGKTTTIKLIMGFLKPSSGKITVFGKEKNWLNPCKDIGYLPEIFSFPPLYTIHELFSSLAGMRKISYKTIKEDIDVLIELFELKEHLKKNIGAMSKGTKQKVGIIQTLLHKPKLIIFDEPTTGLDPLARNRFFKVIKEYCLKERASIIFSSHELKELSDQANYYSFFHQNEIIDSIPAEEILQTEEKTKIFTDKDIDEEIYRNLPEKEKIIVEKNKIIFPKDNDNTFLNQIISILIGSGVNIKDIQNKNSLTVEEYYFNLLKKKGAM</sequence>
<feature type="domain" description="ABC transporter" evidence="4">
    <location>
        <begin position="7"/>
        <end position="236"/>
    </location>
</feature>
<dbReference type="InterPro" id="IPR051782">
    <property type="entry name" value="ABC_Transporter_VariousFunc"/>
</dbReference>
<dbReference type="Pfam" id="PF00005">
    <property type="entry name" value="ABC_tran"/>
    <property type="match status" value="1"/>
</dbReference>
<gene>
    <name evidence="5" type="ORF">SAMN03080614_100429</name>
</gene>
<dbReference type="GO" id="GO:0005524">
    <property type="term" value="F:ATP binding"/>
    <property type="evidence" value="ECO:0007669"/>
    <property type="project" value="UniProtKB-KW"/>
</dbReference>
<dbReference type="GO" id="GO:0016887">
    <property type="term" value="F:ATP hydrolysis activity"/>
    <property type="evidence" value="ECO:0007669"/>
    <property type="project" value="InterPro"/>
</dbReference>
<name>A0A1H9YNJ9_9FIRM</name>
<keyword evidence="1" id="KW-0813">Transport</keyword>
<evidence type="ECO:0000313" key="5">
    <source>
        <dbReference type="EMBL" id="SES70645.1"/>
    </source>
</evidence>
<dbReference type="Proteomes" id="UP000243819">
    <property type="component" value="Unassembled WGS sequence"/>
</dbReference>
<dbReference type="SUPFAM" id="SSF52540">
    <property type="entry name" value="P-loop containing nucleoside triphosphate hydrolases"/>
    <property type="match status" value="1"/>
</dbReference>
<dbReference type="Gene3D" id="3.40.50.300">
    <property type="entry name" value="P-loop containing nucleotide triphosphate hydrolases"/>
    <property type="match status" value="1"/>
</dbReference>
<dbReference type="PANTHER" id="PTHR42939:SF1">
    <property type="entry name" value="ABC TRANSPORTER ATP-BINDING PROTEIN ALBC-RELATED"/>
    <property type="match status" value="1"/>
</dbReference>
<protein>
    <submittedName>
        <fullName evidence="5">ABC-2 type transport system ATP-binding protein</fullName>
    </submittedName>
</protein>